<keyword evidence="2" id="KW-0547">Nucleotide-binding</keyword>
<dbReference type="FunFam" id="3.30.30.30:FF:000002">
    <property type="entry name" value="Heat shock 70 kDa protein 4"/>
    <property type="match status" value="1"/>
</dbReference>
<dbReference type="FunFam" id="3.90.640.10:FF:000004">
    <property type="entry name" value="Heat shock 70 kDa protein 4"/>
    <property type="match status" value="1"/>
</dbReference>
<evidence type="ECO:0000313" key="5">
    <source>
        <dbReference type="EMBL" id="GBM30044.1"/>
    </source>
</evidence>
<protein>
    <submittedName>
        <fullName evidence="5">Heat shock protein</fullName>
    </submittedName>
</protein>
<evidence type="ECO:0000256" key="2">
    <source>
        <dbReference type="ARBA" id="ARBA00022741"/>
    </source>
</evidence>
<dbReference type="FunFam" id="3.30.420.40:FF:000171">
    <property type="entry name" value="Heat shock 70 kDa protein 4"/>
    <property type="match status" value="1"/>
</dbReference>
<dbReference type="SUPFAM" id="SSF100920">
    <property type="entry name" value="Heat shock protein 70kD (HSP70), peptide-binding domain"/>
    <property type="match status" value="1"/>
</dbReference>
<dbReference type="OrthoDB" id="434160at2759"/>
<feature type="compositionally biased region" description="Basic and acidic residues" evidence="4">
    <location>
        <begin position="784"/>
        <end position="794"/>
    </location>
</feature>
<keyword evidence="5" id="KW-0346">Stress response</keyword>
<dbReference type="GO" id="GO:0140662">
    <property type="term" value="F:ATP-dependent protein folding chaperone"/>
    <property type="evidence" value="ECO:0007669"/>
    <property type="project" value="InterPro"/>
</dbReference>
<proteinExistence type="inferred from homology"/>
<dbReference type="AlphaFoldDB" id="A0A4Y2EQ98"/>
<dbReference type="PRINTS" id="PR00301">
    <property type="entry name" value="HEATSHOCK70"/>
</dbReference>
<dbReference type="InterPro" id="IPR029047">
    <property type="entry name" value="HSP70_peptide-bd_sf"/>
</dbReference>
<dbReference type="Gene3D" id="3.30.420.40">
    <property type="match status" value="2"/>
</dbReference>
<dbReference type="Pfam" id="PF00012">
    <property type="entry name" value="HSP70"/>
    <property type="match status" value="1"/>
</dbReference>
<dbReference type="FunFam" id="3.30.420.40:FF:000495">
    <property type="entry name" value="Heat shock protein 4b"/>
    <property type="match status" value="1"/>
</dbReference>
<feature type="region of interest" description="Disordered" evidence="4">
    <location>
        <begin position="505"/>
        <end position="572"/>
    </location>
</feature>
<dbReference type="PANTHER" id="PTHR45639">
    <property type="entry name" value="HSC70CB, ISOFORM G-RELATED"/>
    <property type="match status" value="1"/>
</dbReference>
<evidence type="ECO:0000256" key="3">
    <source>
        <dbReference type="ARBA" id="ARBA00022840"/>
    </source>
</evidence>
<dbReference type="Gene3D" id="2.60.34.10">
    <property type="entry name" value="Substrate Binding Domain Of DNAk, Chain A, domain 1"/>
    <property type="match status" value="1"/>
</dbReference>
<gene>
    <name evidence="5" type="primary">HSP110_0</name>
    <name evidence="5" type="ORF">AVEN_88261_1</name>
</gene>
<evidence type="ECO:0000256" key="4">
    <source>
        <dbReference type="SAM" id="MobiDB-lite"/>
    </source>
</evidence>
<accession>A0A4Y2EQ98</accession>
<feature type="compositionally biased region" description="Polar residues" evidence="4">
    <location>
        <begin position="505"/>
        <end position="518"/>
    </location>
</feature>
<comment type="caution">
    <text evidence="5">The sequence shown here is derived from an EMBL/GenBank/DDBJ whole genome shotgun (WGS) entry which is preliminary data.</text>
</comment>
<keyword evidence="6" id="KW-1185">Reference proteome</keyword>
<dbReference type="PANTHER" id="PTHR45639:SF4">
    <property type="entry name" value="HSC70CB, ISOFORM G"/>
    <property type="match status" value="1"/>
</dbReference>
<feature type="compositionally biased region" description="Polar residues" evidence="4">
    <location>
        <begin position="796"/>
        <end position="812"/>
    </location>
</feature>
<feature type="region of interest" description="Disordered" evidence="4">
    <location>
        <begin position="776"/>
        <end position="838"/>
    </location>
</feature>
<sequence length="838" mass="95100">MSVIGIDIGNENCYIAVARAGGIETIANEYSQRSTPTYVAFGEKTRDLGVTAKNKQITNLKNTLFSFKRLIGRKYKDPVIQQELQYVPFQTCELPNGEVGFQVNYLQEQNVFTVPQVMAMMFTKLKEISESNLKIKVQDCVVSVPIYYTDAERRAILDSAEIAGLNVLRLMNEPTAVALAYGFYKQDLPDDKPKNVVFVDLGNSSLQATACAFTKGKLKILGSTWNRNLGGRDFDNVLVRHFVEDFNQRYKLDILNNKRAIIRLLQECEKLKKQMSANSLELPINIECFMEDKDVSGRMKREDLEKLSTNLLQLIEYTLVKLLHDTNLKPDDIESVQVVGGSSRIPAFKSLIQKIFGKEPSTTINQDEAVARGCALQCAMLSPTFKVRDFSITDIQPYPIKIVYKAVKTEEESETEIFPAFHAVPYTRLLTFYRTEPFTFDVMYTDKTGSVGVPKLGSFTVMNVTPTPEGESTKVKVKARINIHGIFSISSATMIEKVNVVPNEQENAQASETPNNVPENKKSEEAMESENDNAGPPNGDINSEEMNDGKSSEKQDNDKKEPEQKKSKNLVKSIDLPIKSEVPSLSKEALNLLIEKESKMIQQDKMEKEKVDAKNAVEEYVYDFRGKLGAEFEKFVNDQERDAIRQYLDETENWLYDEGEDQQKSVYVERLNKLKKHGDPIMFRYTEWEQRPVAMNALGSSLQMVHKALQSYEAKEETYAHIEKEDMMKVKSIWEQKEQWHGQYLHSLANLPPHQNPPVTVSQIMKEKEDLERQVYPTLNKPKPKVEPPPEDKNVNGQPQTDSEMQDTSNSSEKAEKPAQPSAEKASSEGHSENMETN</sequence>
<dbReference type="Gene3D" id="1.20.1270.10">
    <property type="match status" value="1"/>
</dbReference>
<dbReference type="InterPro" id="IPR029048">
    <property type="entry name" value="HSP70_C_sf"/>
</dbReference>
<dbReference type="FunFam" id="1.20.1270.10:FF:000002">
    <property type="entry name" value="Heat shock 70 kDa protein 4"/>
    <property type="match status" value="1"/>
</dbReference>
<dbReference type="SUPFAM" id="SSF100934">
    <property type="entry name" value="Heat shock protein 70kD (HSP70), C-terminal subdomain"/>
    <property type="match status" value="2"/>
</dbReference>
<dbReference type="InterPro" id="IPR013126">
    <property type="entry name" value="Hsp_70_fam"/>
</dbReference>
<dbReference type="Gene3D" id="3.90.640.10">
    <property type="entry name" value="Actin, Chain A, domain 4"/>
    <property type="match status" value="1"/>
</dbReference>
<dbReference type="Gene3D" id="3.30.30.30">
    <property type="match status" value="1"/>
</dbReference>
<dbReference type="CDD" id="cd10228">
    <property type="entry name" value="ASKHA_NBD_HSP70_HSPA4_like"/>
    <property type="match status" value="1"/>
</dbReference>
<evidence type="ECO:0000313" key="6">
    <source>
        <dbReference type="Proteomes" id="UP000499080"/>
    </source>
</evidence>
<dbReference type="EMBL" id="BGPR01000651">
    <property type="protein sequence ID" value="GBM30044.1"/>
    <property type="molecule type" value="Genomic_DNA"/>
</dbReference>
<dbReference type="InterPro" id="IPR043129">
    <property type="entry name" value="ATPase_NBD"/>
</dbReference>
<organism evidence="5 6">
    <name type="scientific">Araneus ventricosus</name>
    <name type="common">Orbweaver spider</name>
    <name type="synonym">Epeira ventricosa</name>
    <dbReference type="NCBI Taxonomy" id="182803"/>
    <lineage>
        <taxon>Eukaryota</taxon>
        <taxon>Metazoa</taxon>
        <taxon>Ecdysozoa</taxon>
        <taxon>Arthropoda</taxon>
        <taxon>Chelicerata</taxon>
        <taxon>Arachnida</taxon>
        <taxon>Araneae</taxon>
        <taxon>Araneomorphae</taxon>
        <taxon>Entelegynae</taxon>
        <taxon>Araneoidea</taxon>
        <taxon>Araneidae</taxon>
        <taxon>Araneus</taxon>
    </lineage>
</organism>
<reference evidence="5 6" key="1">
    <citation type="journal article" date="2019" name="Sci. Rep.">
        <title>Orb-weaving spider Araneus ventricosus genome elucidates the spidroin gene catalogue.</title>
        <authorList>
            <person name="Kono N."/>
            <person name="Nakamura H."/>
            <person name="Ohtoshi R."/>
            <person name="Moran D.A.P."/>
            <person name="Shinohara A."/>
            <person name="Yoshida Y."/>
            <person name="Fujiwara M."/>
            <person name="Mori M."/>
            <person name="Tomita M."/>
            <person name="Arakawa K."/>
        </authorList>
    </citation>
    <scope>NUCLEOTIDE SEQUENCE [LARGE SCALE GENOMIC DNA]</scope>
</reference>
<dbReference type="GO" id="GO:0005829">
    <property type="term" value="C:cytosol"/>
    <property type="evidence" value="ECO:0007669"/>
    <property type="project" value="TreeGrafter"/>
</dbReference>
<feature type="compositionally biased region" description="Basic and acidic residues" evidence="4">
    <location>
        <begin position="547"/>
        <end position="566"/>
    </location>
</feature>
<dbReference type="SUPFAM" id="SSF53067">
    <property type="entry name" value="Actin-like ATPase domain"/>
    <property type="match status" value="2"/>
</dbReference>
<dbReference type="Proteomes" id="UP000499080">
    <property type="component" value="Unassembled WGS sequence"/>
</dbReference>
<feature type="compositionally biased region" description="Basic and acidic residues" evidence="4">
    <location>
        <begin position="826"/>
        <end position="838"/>
    </location>
</feature>
<comment type="similarity">
    <text evidence="1">Belongs to the heat shock protein 70 family.</text>
</comment>
<keyword evidence="3" id="KW-0067">ATP-binding</keyword>
<evidence type="ECO:0000256" key="1">
    <source>
        <dbReference type="ARBA" id="ARBA00007381"/>
    </source>
</evidence>
<dbReference type="GO" id="GO:0005634">
    <property type="term" value="C:nucleus"/>
    <property type="evidence" value="ECO:0007669"/>
    <property type="project" value="TreeGrafter"/>
</dbReference>
<dbReference type="GO" id="GO:0005524">
    <property type="term" value="F:ATP binding"/>
    <property type="evidence" value="ECO:0007669"/>
    <property type="project" value="UniProtKB-KW"/>
</dbReference>
<name>A0A4Y2EQ98_ARAVE</name>